<protein>
    <recommendedName>
        <fullName evidence="4">Cupin 2 conserved barrel domain-containing protein</fullName>
    </recommendedName>
</protein>
<dbReference type="CDD" id="cd02231">
    <property type="entry name" value="cupin_BLL6423-like"/>
    <property type="match status" value="1"/>
</dbReference>
<dbReference type="Proteomes" id="UP000236621">
    <property type="component" value="Unassembled WGS sequence"/>
</dbReference>
<evidence type="ECO:0008006" key="4">
    <source>
        <dbReference type="Google" id="ProtNLM"/>
    </source>
</evidence>
<comment type="caution">
    <text evidence="2">The sequence shown here is derived from an EMBL/GenBank/DDBJ whole genome shotgun (WGS) entry which is preliminary data.</text>
</comment>
<evidence type="ECO:0000313" key="3">
    <source>
        <dbReference type="Proteomes" id="UP000236621"/>
    </source>
</evidence>
<dbReference type="Gene3D" id="2.60.120.10">
    <property type="entry name" value="Jelly Rolls"/>
    <property type="match status" value="1"/>
</dbReference>
<evidence type="ECO:0000313" key="2">
    <source>
        <dbReference type="EMBL" id="PNY24306.1"/>
    </source>
</evidence>
<dbReference type="STRING" id="45235.A0A2K3Q9S1"/>
<reference evidence="2 3" key="1">
    <citation type="submission" date="2017-08" db="EMBL/GenBank/DDBJ databases">
        <title>Harnessing the power of phylogenomics to disentangle the directionality and signatures of interkingdom host jumping in the parasitic fungal genus Tolypocladium.</title>
        <authorList>
            <person name="Quandt C.A."/>
            <person name="Patterson W."/>
            <person name="Spatafora J.W."/>
        </authorList>
    </citation>
    <scope>NUCLEOTIDE SEQUENCE [LARGE SCALE GENOMIC DNA]</scope>
    <source>
        <strain evidence="2 3">CBS 113982</strain>
    </source>
</reference>
<feature type="region of interest" description="Disordered" evidence="1">
    <location>
        <begin position="189"/>
        <end position="208"/>
    </location>
</feature>
<dbReference type="PANTHER" id="PTHR36156">
    <property type="entry name" value="SLR2101 PROTEIN"/>
    <property type="match status" value="1"/>
</dbReference>
<dbReference type="InterPro" id="IPR047142">
    <property type="entry name" value="OryJ/VirC-like"/>
</dbReference>
<gene>
    <name evidence="2" type="ORF">TCAP_05756</name>
</gene>
<dbReference type="InterPro" id="IPR014710">
    <property type="entry name" value="RmlC-like_jellyroll"/>
</dbReference>
<keyword evidence="3" id="KW-1185">Reference proteome</keyword>
<organism evidence="2 3">
    <name type="scientific">Tolypocladium capitatum</name>
    <dbReference type="NCBI Taxonomy" id="45235"/>
    <lineage>
        <taxon>Eukaryota</taxon>
        <taxon>Fungi</taxon>
        <taxon>Dikarya</taxon>
        <taxon>Ascomycota</taxon>
        <taxon>Pezizomycotina</taxon>
        <taxon>Sordariomycetes</taxon>
        <taxon>Hypocreomycetidae</taxon>
        <taxon>Hypocreales</taxon>
        <taxon>Ophiocordycipitaceae</taxon>
        <taxon>Tolypocladium</taxon>
    </lineage>
</organism>
<sequence length="208" mass="21955">MVSTTAPENHPGGAVGLRPLRHVYTANDAQTKKGVFTKIRGGAQETYDDSRMAIDNVFVASTVYGTPGPSASRDVDLNLDIAIDEQDNHRSAATPAAALSSGVASPGGTVCRVVDLAPRYECAMHRARNLDYAVVIEGSVVLKLDSGEEALLGRGDVAVQRAASHGWRNPSATEWARMVIVLQDCQPGGAARRTLSGDTGGREGTELR</sequence>
<dbReference type="EMBL" id="NRSZ01000919">
    <property type="protein sequence ID" value="PNY24306.1"/>
    <property type="molecule type" value="Genomic_DNA"/>
</dbReference>
<dbReference type="AlphaFoldDB" id="A0A2K3Q9S1"/>
<accession>A0A2K3Q9S1</accession>
<dbReference type="SUPFAM" id="SSF51182">
    <property type="entry name" value="RmlC-like cupins"/>
    <property type="match status" value="1"/>
</dbReference>
<proteinExistence type="predicted"/>
<dbReference type="OrthoDB" id="5840532at2759"/>
<name>A0A2K3Q9S1_9HYPO</name>
<dbReference type="InterPro" id="IPR011051">
    <property type="entry name" value="RmlC_Cupin_sf"/>
</dbReference>
<dbReference type="PANTHER" id="PTHR36156:SF2">
    <property type="entry name" value="CUPIN TYPE-2 DOMAIN-CONTAINING PROTEIN"/>
    <property type="match status" value="1"/>
</dbReference>
<evidence type="ECO:0000256" key="1">
    <source>
        <dbReference type="SAM" id="MobiDB-lite"/>
    </source>
</evidence>